<dbReference type="PANTHER" id="PTHR43278:SF1">
    <property type="entry name" value="IRON-SULFUR FLAVOPROTEIN MJ1083"/>
    <property type="match status" value="1"/>
</dbReference>
<dbReference type="Gene3D" id="3.40.50.360">
    <property type="match status" value="1"/>
</dbReference>
<proteinExistence type="predicted"/>
<evidence type="ECO:0000256" key="1">
    <source>
        <dbReference type="ARBA" id="ARBA00022630"/>
    </source>
</evidence>
<accession>A0A1F2WFF1</accession>
<keyword evidence="2" id="KW-0288">FMN</keyword>
<evidence type="ECO:0000256" key="2">
    <source>
        <dbReference type="ARBA" id="ARBA00022643"/>
    </source>
</evidence>
<dbReference type="EMBL" id="MELK01000053">
    <property type="protein sequence ID" value="OFW55563.1"/>
    <property type="molecule type" value="Genomic_DNA"/>
</dbReference>
<feature type="domain" description="NADPH-dependent FMN reductase-like" evidence="3">
    <location>
        <begin position="1"/>
        <end position="153"/>
    </location>
</feature>
<dbReference type="PANTHER" id="PTHR43278">
    <property type="entry name" value="NAD(P)H-DEPENDENT FMN-CONTAINING OXIDOREDUCTASE YWQN-RELATED"/>
    <property type="match status" value="1"/>
</dbReference>
<reference evidence="4 5" key="1">
    <citation type="journal article" date="2016" name="Nat. Commun.">
        <title>Thousands of microbial genomes shed light on interconnected biogeochemical processes in an aquifer system.</title>
        <authorList>
            <person name="Anantharaman K."/>
            <person name="Brown C.T."/>
            <person name="Hug L.A."/>
            <person name="Sharon I."/>
            <person name="Castelle C.J."/>
            <person name="Probst A.J."/>
            <person name="Thomas B.C."/>
            <person name="Singh A."/>
            <person name="Wilkins M.J."/>
            <person name="Karaoz U."/>
            <person name="Brodie E.L."/>
            <person name="Williams K.H."/>
            <person name="Hubbard S.S."/>
            <person name="Banfield J.F."/>
        </authorList>
    </citation>
    <scope>NUCLEOTIDE SEQUENCE [LARGE SCALE GENOMIC DNA]</scope>
</reference>
<dbReference type="InterPro" id="IPR005025">
    <property type="entry name" value="FMN_Rdtase-like_dom"/>
</dbReference>
<keyword evidence="1" id="KW-0285">Flavoprotein</keyword>
<gene>
    <name evidence="4" type="ORF">A2Y75_09640</name>
</gene>
<evidence type="ECO:0000313" key="4">
    <source>
        <dbReference type="EMBL" id="OFW55563.1"/>
    </source>
</evidence>
<dbReference type="AlphaFoldDB" id="A0A1F2WFF1"/>
<dbReference type="SUPFAM" id="SSF52218">
    <property type="entry name" value="Flavoproteins"/>
    <property type="match status" value="1"/>
</dbReference>
<dbReference type="Proteomes" id="UP000177876">
    <property type="component" value="Unassembled WGS sequence"/>
</dbReference>
<dbReference type="STRING" id="1797197.A2Y75_09640"/>
<sequence length="195" mass="20521">MYILAINGSPHREGNTAFLLERVLAAAADEGVDGKVFHVTDALKGQKNPFCTACSSPCSEKCRADDPGLAEGCELLEGASALVLGSPVYFGTVSGQLKAFWDKTRAIRTRRSLVGKPAGVVSVGAARFGGQETTLKAIQDMLLIQGMSIVGEGASDEDAGHQGVCAQNPADEDSFALERARILGKRLAREVKKAT</sequence>
<dbReference type="GO" id="GO:0016491">
    <property type="term" value="F:oxidoreductase activity"/>
    <property type="evidence" value="ECO:0007669"/>
    <property type="project" value="InterPro"/>
</dbReference>
<organism evidence="4 5">
    <name type="scientific">Candidatus Solincola sediminis</name>
    <dbReference type="NCBI Taxonomy" id="1797199"/>
    <lineage>
        <taxon>Bacteria</taxon>
        <taxon>Bacillati</taxon>
        <taxon>Actinomycetota</taxon>
        <taxon>Candidatus Geothermincolia</taxon>
        <taxon>Candidatus Geothermincolales</taxon>
        <taxon>Candidatus Geothermincolaceae</taxon>
        <taxon>Candidatus Solincola</taxon>
    </lineage>
</organism>
<dbReference type="Pfam" id="PF03358">
    <property type="entry name" value="FMN_red"/>
    <property type="match status" value="1"/>
</dbReference>
<evidence type="ECO:0000313" key="5">
    <source>
        <dbReference type="Proteomes" id="UP000177876"/>
    </source>
</evidence>
<evidence type="ECO:0000259" key="3">
    <source>
        <dbReference type="Pfam" id="PF03358"/>
    </source>
</evidence>
<name>A0A1F2WFF1_9ACTN</name>
<protein>
    <submittedName>
        <fullName evidence="4">NADPH-dependent FMN reductase</fullName>
    </submittedName>
</protein>
<comment type="caution">
    <text evidence="4">The sequence shown here is derived from an EMBL/GenBank/DDBJ whole genome shotgun (WGS) entry which is preliminary data.</text>
</comment>
<dbReference type="InterPro" id="IPR051796">
    <property type="entry name" value="ISF_SsuE-like"/>
</dbReference>
<dbReference type="InterPro" id="IPR029039">
    <property type="entry name" value="Flavoprotein-like_sf"/>
</dbReference>